<dbReference type="AlphaFoldDB" id="A0A2T4AFA8"/>
<dbReference type="EMBL" id="KZ679679">
    <property type="protein sequence ID" value="PTB55692.1"/>
    <property type="molecule type" value="Genomic_DNA"/>
</dbReference>
<name>A0A2T4AFA8_TRIHA</name>
<dbReference type="Proteomes" id="UP000241690">
    <property type="component" value="Unassembled WGS sequence"/>
</dbReference>
<dbReference type="GeneID" id="36623474"/>
<evidence type="ECO:0000313" key="1">
    <source>
        <dbReference type="EMBL" id="PTB55692.1"/>
    </source>
</evidence>
<evidence type="ECO:0000313" key="2">
    <source>
        <dbReference type="Proteomes" id="UP000241690"/>
    </source>
</evidence>
<dbReference type="RefSeq" id="XP_024775369.1">
    <property type="nucleotide sequence ID" value="XM_024914908.1"/>
</dbReference>
<organism evidence="1 2">
    <name type="scientific">Trichoderma harzianum CBS 226.95</name>
    <dbReference type="NCBI Taxonomy" id="983964"/>
    <lineage>
        <taxon>Eukaryota</taxon>
        <taxon>Fungi</taxon>
        <taxon>Dikarya</taxon>
        <taxon>Ascomycota</taxon>
        <taxon>Pezizomycotina</taxon>
        <taxon>Sordariomycetes</taxon>
        <taxon>Hypocreomycetidae</taxon>
        <taxon>Hypocreales</taxon>
        <taxon>Hypocreaceae</taxon>
        <taxon>Trichoderma</taxon>
    </lineage>
</organism>
<gene>
    <name evidence="1" type="ORF">M431DRAFT_406818</name>
</gene>
<sequence length="74" mass="8024">MNFVVNFFGSPALVLSRPKTPPSSPPKNPVPRSASQLINYITPLERYSASAPLRPLHLCVYVLVVVVVLGSSFS</sequence>
<keyword evidence="2" id="KW-1185">Reference proteome</keyword>
<accession>A0A2T4AFA8</accession>
<reference evidence="1 2" key="1">
    <citation type="submission" date="2016-07" db="EMBL/GenBank/DDBJ databases">
        <title>Multiple horizontal gene transfer events from other fungi enriched the ability of initially mycotrophic Trichoderma (Ascomycota) to feed on dead plant biomass.</title>
        <authorList>
            <consortium name="DOE Joint Genome Institute"/>
            <person name="Aerts A."/>
            <person name="Atanasova L."/>
            <person name="Chenthamara K."/>
            <person name="Zhang J."/>
            <person name="Grujic M."/>
            <person name="Henrissat B."/>
            <person name="Kuo A."/>
            <person name="Salamov A."/>
            <person name="Lipzen A."/>
            <person name="Labutti K."/>
            <person name="Barry K."/>
            <person name="Miao Y."/>
            <person name="Rahimi M.J."/>
            <person name="Shen Q."/>
            <person name="Grigoriev I.V."/>
            <person name="Kubicek C.P."/>
            <person name="Druzhinina I.S."/>
        </authorList>
    </citation>
    <scope>NUCLEOTIDE SEQUENCE [LARGE SCALE GENOMIC DNA]</scope>
    <source>
        <strain evidence="1 2">CBS 226.95</strain>
    </source>
</reference>
<protein>
    <submittedName>
        <fullName evidence="1">Uncharacterized protein</fullName>
    </submittedName>
</protein>
<proteinExistence type="predicted"/>